<feature type="domain" description="DNA-directed DNA polymerase family A palm" evidence="4">
    <location>
        <begin position="378"/>
        <end position="622"/>
    </location>
</feature>
<evidence type="ECO:0000259" key="4">
    <source>
        <dbReference type="SMART" id="SM00482"/>
    </source>
</evidence>
<evidence type="ECO:0000256" key="3">
    <source>
        <dbReference type="ARBA" id="ARBA00049244"/>
    </source>
</evidence>
<name>D6ZG21_MOBCV</name>
<dbReference type="CDD" id="cd08642">
    <property type="entry name" value="DNA_pol_A_pol_I_A"/>
    <property type="match status" value="1"/>
</dbReference>
<organism evidence="5 6">
    <name type="scientific">Mobiluncus curtisii (strain ATCC 43063 / DSM 2711 / V125)</name>
    <name type="common">Falcivibrio vaginalis</name>
    <dbReference type="NCBI Taxonomy" id="548479"/>
    <lineage>
        <taxon>Bacteria</taxon>
        <taxon>Bacillati</taxon>
        <taxon>Actinomycetota</taxon>
        <taxon>Actinomycetes</taxon>
        <taxon>Actinomycetales</taxon>
        <taxon>Actinomycetaceae</taxon>
        <taxon>Mobiluncus</taxon>
    </lineage>
</organism>
<protein>
    <recommendedName>
        <fullName evidence="1">DNA-directed DNA polymerase</fullName>
        <ecNumber evidence="1">2.7.7.7</ecNumber>
    </recommendedName>
</protein>
<reference evidence="6" key="1">
    <citation type="submission" date="2010-03" db="EMBL/GenBank/DDBJ databases">
        <title>Complete sequence of Mobiluncus curtisii ATCC 43063.</title>
        <authorList>
            <person name="Muzny D."/>
            <person name="Qin X."/>
            <person name="Deng J."/>
            <person name="Jiang H."/>
            <person name="Liu Y."/>
            <person name="Qu J."/>
            <person name="Song X.-Z."/>
            <person name="Zhang L."/>
            <person name="Thornton R."/>
            <person name="Coyle M."/>
            <person name="Francisco L."/>
            <person name="Jackson L."/>
            <person name="Javaid M."/>
            <person name="Korchina V."/>
            <person name="Kovar C."/>
            <person name="Mata R."/>
            <person name="Mathew T."/>
            <person name="Ngo R."/>
            <person name="Nguyen L."/>
            <person name="Nguyen N."/>
            <person name="Okwuonu G."/>
            <person name="Ongeri F."/>
            <person name="Pham C."/>
            <person name="Simmons D."/>
            <person name="Wilczek-Boney K."/>
            <person name="Hale W."/>
            <person name="Jakkamsetti A."/>
            <person name="Pham P."/>
            <person name="Ruth R."/>
            <person name="San Lucas F."/>
            <person name="Warren J."/>
            <person name="Zhang J."/>
            <person name="Zhao Z."/>
            <person name="Zhou C."/>
            <person name="Zhu D."/>
            <person name="Lee S."/>
            <person name="Bess C."/>
            <person name="Blankenburg K."/>
            <person name="Forbes L."/>
            <person name="Fu Q."/>
            <person name="Gubbala S."/>
            <person name="Hirani K."/>
            <person name="Jayaseelan J.C."/>
            <person name="Lara F."/>
            <person name="Munidasa M."/>
            <person name="Palculict T."/>
            <person name="Patil S."/>
            <person name="Pu L.-L."/>
            <person name="Saada N."/>
            <person name="Tang L."/>
            <person name="Weissenberger G."/>
            <person name="Zhu Y."/>
            <person name="Hemphill L."/>
            <person name="Shang Y."/>
            <person name="Youmans B."/>
            <person name="Ayvaz T."/>
            <person name="Ross M."/>
            <person name="Santibanez J."/>
            <person name="Aqrawi P."/>
            <person name="Gross S."/>
            <person name="Joshi V."/>
            <person name="Fowler G."/>
            <person name="Nazareth L."/>
            <person name="Reid J."/>
            <person name="Worley K."/>
            <person name="Petrosino J."/>
            <person name="Highlander S."/>
            <person name="Gibbs R."/>
            <person name="Gibbs R."/>
        </authorList>
    </citation>
    <scope>NUCLEOTIDE SEQUENCE [LARGE SCALE GENOMIC DNA]</scope>
    <source>
        <strain evidence="6">ATCC 43063 / DSM 2711 / V125</strain>
    </source>
</reference>
<dbReference type="STRING" id="548479.HMPREF0573_11260"/>
<dbReference type="GO" id="GO:0006261">
    <property type="term" value="P:DNA-templated DNA replication"/>
    <property type="evidence" value="ECO:0007669"/>
    <property type="project" value="InterPro"/>
</dbReference>
<dbReference type="EC" id="2.7.7.7" evidence="1"/>
<dbReference type="InterPro" id="IPR043502">
    <property type="entry name" value="DNA/RNA_pol_sf"/>
</dbReference>
<dbReference type="HOGENOM" id="CLU_012044_0_0_11"/>
<dbReference type="SUPFAM" id="SSF53098">
    <property type="entry name" value="Ribonuclease H-like"/>
    <property type="match status" value="1"/>
</dbReference>
<evidence type="ECO:0000313" key="5">
    <source>
        <dbReference type="EMBL" id="ADI67579.1"/>
    </source>
</evidence>
<evidence type="ECO:0000313" key="6">
    <source>
        <dbReference type="Proteomes" id="UP000006742"/>
    </source>
</evidence>
<dbReference type="SMART" id="SM00482">
    <property type="entry name" value="POLAc"/>
    <property type="match status" value="1"/>
</dbReference>
<evidence type="ECO:0000256" key="1">
    <source>
        <dbReference type="ARBA" id="ARBA00012417"/>
    </source>
</evidence>
<dbReference type="Gene3D" id="3.30.70.370">
    <property type="match status" value="1"/>
</dbReference>
<dbReference type="PANTHER" id="PTHR10133">
    <property type="entry name" value="DNA POLYMERASE I"/>
    <property type="match status" value="1"/>
</dbReference>
<dbReference type="PANTHER" id="PTHR10133:SF27">
    <property type="entry name" value="DNA POLYMERASE NU"/>
    <property type="match status" value="1"/>
</dbReference>
<keyword evidence="5" id="KW-0239">DNA-directed DNA polymerase</keyword>
<dbReference type="InterPro" id="IPR001098">
    <property type="entry name" value="DNA-dir_DNA_pol_A_palm_dom"/>
</dbReference>
<keyword evidence="6" id="KW-1185">Reference proteome</keyword>
<dbReference type="AlphaFoldDB" id="D6ZG21"/>
<sequence length="658" mass="72409">MKLSRFHPAYARIERNPHVKSLALDLETFSAVNLSQCGVYRYCDDPSFRILLCSYSVDDSDVVTVDLASGEQLPPEVVAALDDPSVIKWAYNAAFERTCLSAHLGHRLDPTGWRCTMVWAATLGLPLSLKDVGTVLGLAHQKLAEGKDLIKYFSLPTKTGIRHQPSDDSAAWALFKQYNARDVEVETTIRRKLSHHPVPDEVWGQYEVDQRINDRGIHIDTRLATNAMACDKKYRKRTLARAQELTGLDNPASPLQLQSWLAEQGCKISSMAKEDVDSALDTATGSVREALELRQDLSKSSVAKYRKMADATCADGRAHGLLQFYGASRTGRWAGRLVQVQNLPRNYLPDLAQARSLVHYGDFDVLEMLYPSVPDTLSQLIRTAFIPSENHRFIVADYSAIEARVLAWLAGEETTLAAFTNGEDLYCATASAMFGVPVEKHGANAELRQKGKIAVLACGYNGSVGALKAMGALKMGLTASELQPIVDAWRAANPNIVAMWHDVDQTAIQAITTRSTVTLGNLSFTGTKGMLFITLPSGRRLAYVKPGLGVNRFGGTSITYWGQGINRKWQQLETYGGKLVENIVQATARDLLAEAITRIENAGHEVVMHIHDEVVVDESKDSGTTVADICTLMNQLPTWALGLPIDAAGYKCDFYMKD</sequence>
<keyword evidence="2" id="KW-0235">DNA replication</keyword>
<accession>D6ZG21</accession>
<dbReference type="Proteomes" id="UP000006742">
    <property type="component" value="Chromosome"/>
</dbReference>
<dbReference type="SUPFAM" id="SSF56672">
    <property type="entry name" value="DNA/RNA polymerases"/>
    <property type="match status" value="1"/>
</dbReference>
<dbReference type="GO" id="GO:0006302">
    <property type="term" value="P:double-strand break repair"/>
    <property type="evidence" value="ECO:0007669"/>
    <property type="project" value="TreeGrafter"/>
</dbReference>
<proteinExistence type="predicted"/>
<dbReference type="GO" id="GO:0003887">
    <property type="term" value="F:DNA-directed DNA polymerase activity"/>
    <property type="evidence" value="ECO:0007669"/>
    <property type="project" value="UniProtKB-KW"/>
</dbReference>
<dbReference type="eggNOG" id="COG0749">
    <property type="taxonomic scope" value="Bacteria"/>
</dbReference>
<dbReference type="Pfam" id="PF00476">
    <property type="entry name" value="DNA_pol_A"/>
    <property type="match status" value="1"/>
</dbReference>
<dbReference type="PRINTS" id="PR00868">
    <property type="entry name" value="DNAPOLI"/>
</dbReference>
<keyword evidence="5" id="KW-0548">Nucleotidyltransferase</keyword>
<dbReference type="InterPro" id="IPR012337">
    <property type="entry name" value="RNaseH-like_sf"/>
</dbReference>
<dbReference type="GO" id="GO:0003677">
    <property type="term" value="F:DNA binding"/>
    <property type="evidence" value="ECO:0007669"/>
    <property type="project" value="InterPro"/>
</dbReference>
<dbReference type="Gene3D" id="1.10.150.20">
    <property type="entry name" value="5' to 3' exonuclease, C-terminal subdomain"/>
    <property type="match status" value="1"/>
</dbReference>
<dbReference type="EMBL" id="CP001992">
    <property type="protein sequence ID" value="ADI67579.1"/>
    <property type="molecule type" value="Genomic_DNA"/>
</dbReference>
<keyword evidence="5" id="KW-0808">Transferase</keyword>
<comment type="catalytic activity">
    <reaction evidence="3">
        <text>DNA(n) + a 2'-deoxyribonucleoside 5'-triphosphate = DNA(n+1) + diphosphate</text>
        <dbReference type="Rhea" id="RHEA:22508"/>
        <dbReference type="Rhea" id="RHEA-COMP:17339"/>
        <dbReference type="Rhea" id="RHEA-COMP:17340"/>
        <dbReference type="ChEBI" id="CHEBI:33019"/>
        <dbReference type="ChEBI" id="CHEBI:61560"/>
        <dbReference type="ChEBI" id="CHEBI:173112"/>
        <dbReference type="EC" id="2.7.7.7"/>
    </reaction>
</comment>
<evidence type="ECO:0000256" key="2">
    <source>
        <dbReference type="ARBA" id="ARBA00022705"/>
    </source>
</evidence>
<dbReference type="KEGG" id="mcu:HMPREF0573_11260"/>
<gene>
    <name evidence="5" type="ordered locus">HMPREF0573_11260</name>
</gene>
<dbReference type="InterPro" id="IPR002298">
    <property type="entry name" value="DNA_polymerase_A"/>
</dbReference>